<evidence type="ECO:0000313" key="4">
    <source>
        <dbReference type="Proteomes" id="UP001237642"/>
    </source>
</evidence>
<dbReference type="Gene3D" id="1.25.40.10">
    <property type="entry name" value="Tetratricopeptide repeat domain"/>
    <property type="match status" value="1"/>
</dbReference>
<dbReference type="NCBIfam" id="TIGR00756">
    <property type="entry name" value="PPR"/>
    <property type="match status" value="2"/>
</dbReference>
<dbReference type="GO" id="GO:0003723">
    <property type="term" value="F:RNA binding"/>
    <property type="evidence" value="ECO:0007669"/>
    <property type="project" value="InterPro"/>
</dbReference>
<name>A0AAD8IXG4_9APIA</name>
<dbReference type="InterPro" id="IPR046960">
    <property type="entry name" value="PPR_At4g14850-like_plant"/>
</dbReference>
<dbReference type="Proteomes" id="UP001237642">
    <property type="component" value="Unassembled WGS sequence"/>
</dbReference>
<dbReference type="GO" id="GO:0009451">
    <property type="term" value="P:RNA modification"/>
    <property type="evidence" value="ECO:0007669"/>
    <property type="project" value="InterPro"/>
</dbReference>
<sequence length="187" mass="20884">MIAGYGMHGLGDKALQTFNRMIVSGFEPDGVTFVACLSSCIHAGLVSKGREIFDQMDGEFKFEPQLEHYSCMVDLLGRAGFLKEAYNMVKTMAMEPNICVLGGGLLNSCSMYKNTDVAQDTASLMIRLWLHVAVKYIRCKRKMGRFCEGENLSKDKGFEENFWLKLDLGEEESVDVFIWGSCGDGDE</sequence>
<dbReference type="PANTHER" id="PTHR47926">
    <property type="entry name" value="PENTATRICOPEPTIDE REPEAT-CONTAINING PROTEIN"/>
    <property type="match status" value="1"/>
</dbReference>
<dbReference type="InterPro" id="IPR002885">
    <property type="entry name" value="PPR_rpt"/>
</dbReference>
<protein>
    <recommendedName>
        <fullName evidence="5">Pentatricopeptide repeat-containing protein</fullName>
    </recommendedName>
</protein>
<reference evidence="3" key="2">
    <citation type="submission" date="2023-05" db="EMBL/GenBank/DDBJ databases">
        <authorList>
            <person name="Schelkunov M.I."/>
        </authorList>
    </citation>
    <scope>NUCLEOTIDE SEQUENCE</scope>
    <source>
        <strain evidence="3">Hsosn_3</strain>
        <tissue evidence="3">Leaf</tissue>
    </source>
</reference>
<keyword evidence="4" id="KW-1185">Reference proteome</keyword>
<comment type="caution">
    <text evidence="3">The sequence shown here is derived from an EMBL/GenBank/DDBJ whole genome shotgun (WGS) entry which is preliminary data.</text>
</comment>
<dbReference type="Pfam" id="PF01535">
    <property type="entry name" value="PPR"/>
    <property type="match status" value="3"/>
</dbReference>
<evidence type="ECO:0000256" key="1">
    <source>
        <dbReference type="ARBA" id="ARBA00022737"/>
    </source>
</evidence>
<dbReference type="PROSITE" id="PS51375">
    <property type="entry name" value="PPR"/>
    <property type="match status" value="1"/>
</dbReference>
<organism evidence="3 4">
    <name type="scientific">Heracleum sosnowskyi</name>
    <dbReference type="NCBI Taxonomy" id="360622"/>
    <lineage>
        <taxon>Eukaryota</taxon>
        <taxon>Viridiplantae</taxon>
        <taxon>Streptophyta</taxon>
        <taxon>Embryophyta</taxon>
        <taxon>Tracheophyta</taxon>
        <taxon>Spermatophyta</taxon>
        <taxon>Magnoliopsida</taxon>
        <taxon>eudicotyledons</taxon>
        <taxon>Gunneridae</taxon>
        <taxon>Pentapetalae</taxon>
        <taxon>asterids</taxon>
        <taxon>campanulids</taxon>
        <taxon>Apiales</taxon>
        <taxon>Apiaceae</taxon>
        <taxon>Apioideae</taxon>
        <taxon>apioid superclade</taxon>
        <taxon>Tordylieae</taxon>
        <taxon>Tordyliinae</taxon>
        <taxon>Heracleum</taxon>
    </lineage>
</organism>
<proteinExistence type="predicted"/>
<evidence type="ECO:0000313" key="3">
    <source>
        <dbReference type="EMBL" id="KAK1393909.1"/>
    </source>
</evidence>
<dbReference type="EMBL" id="JAUIZM010000003">
    <property type="protein sequence ID" value="KAK1393909.1"/>
    <property type="molecule type" value="Genomic_DNA"/>
</dbReference>
<gene>
    <name evidence="3" type="ORF">POM88_012965</name>
</gene>
<dbReference type="AlphaFoldDB" id="A0AAD8IXG4"/>
<reference evidence="3" key="1">
    <citation type="submission" date="2023-02" db="EMBL/GenBank/DDBJ databases">
        <title>Genome of toxic invasive species Heracleum sosnowskyi carries increased number of genes despite the absence of recent whole-genome duplications.</title>
        <authorList>
            <person name="Schelkunov M."/>
            <person name="Shtratnikova V."/>
            <person name="Makarenko M."/>
            <person name="Klepikova A."/>
            <person name="Omelchenko D."/>
            <person name="Novikova G."/>
            <person name="Obukhova E."/>
            <person name="Bogdanov V."/>
            <person name="Penin A."/>
            <person name="Logacheva M."/>
        </authorList>
    </citation>
    <scope>NUCLEOTIDE SEQUENCE</scope>
    <source>
        <strain evidence="3">Hsosn_3</strain>
        <tissue evidence="3">Leaf</tissue>
    </source>
</reference>
<feature type="repeat" description="PPR" evidence="2">
    <location>
        <begin position="1"/>
        <end position="28"/>
    </location>
</feature>
<evidence type="ECO:0000256" key="2">
    <source>
        <dbReference type="PROSITE-ProRule" id="PRU00708"/>
    </source>
</evidence>
<evidence type="ECO:0008006" key="5">
    <source>
        <dbReference type="Google" id="ProtNLM"/>
    </source>
</evidence>
<dbReference type="PANTHER" id="PTHR47926:SF389">
    <property type="entry name" value="PENTATRICOPEPTIDE PROTEIN-RELATED"/>
    <property type="match status" value="1"/>
</dbReference>
<keyword evidence="1" id="KW-0677">Repeat</keyword>
<dbReference type="InterPro" id="IPR011990">
    <property type="entry name" value="TPR-like_helical_dom_sf"/>
</dbReference>
<accession>A0AAD8IXG4</accession>